<dbReference type="RefSeq" id="WP_090686448.1">
    <property type="nucleotide sequence ID" value="NZ_CADERL010000004.1"/>
</dbReference>
<keyword evidence="1" id="KW-1133">Transmembrane helix</keyword>
<accession>A0A1G8BUE6</accession>
<organism evidence="2 3">
    <name type="scientific">Paraburkholderia phenazinium</name>
    <dbReference type="NCBI Taxonomy" id="60549"/>
    <lineage>
        <taxon>Bacteria</taxon>
        <taxon>Pseudomonadati</taxon>
        <taxon>Pseudomonadota</taxon>
        <taxon>Betaproteobacteria</taxon>
        <taxon>Burkholderiales</taxon>
        <taxon>Burkholderiaceae</taxon>
        <taxon>Paraburkholderia</taxon>
    </lineage>
</organism>
<gene>
    <name evidence="2" type="ORF">SAMN05216466_109160</name>
</gene>
<keyword evidence="1" id="KW-0472">Membrane</keyword>
<evidence type="ECO:0000313" key="2">
    <source>
        <dbReference type="EMBL" id="SDH36724.1"/>
    </source>
</evidence>
<feature type="transmembrane region" description="Helical" evidence="1">
    <location>
        <begin position="38"/>
        <end position="58"/>
    </location>
</feature>
<feature type="transmembrane region" description="Helical" evidence="1">
    <location>
        <begin position="6"/>
        <end position="26"/>
    </location>
</feature>
<sequence>MVVAPLTLTCLALATLFVALLPIVLYRRLRRPLGLNARDAIAGVAVFALFAMVIERALNGYVLHQNETTAAWLSNPLAFVIYGALAAGVCEEVGRFIAMKLMWRRAVAATATTATTPDAPLANTVTDGAVTDTAEATARPSLEARVAMRRKQAAPPSTGDSTALGYGIGHGGAEAWIVGVLVQIQWIVFAVVENRGELDTYLGNVPVDSLMRIHLILSSLSPQTAGIFLLERAAALVFQIGLSVLMWRGVRAGWRGILPLAIVAHALVDVPAALFQARVLPLFAVDGLYAVLAVIVAALLVKLFRPTTRSA</sequence>
<protein>
    <submittedName>
        <fullName evidence="2">Uncharacterized membrane protein YhfC</fullName>
    </submittedName>
</protein>
<dbReference type="Pfam" id="PF10086">
    <property type="entry name" value="YhfC"/>
    <property type="match status" value="2"/>
</dbReference>
<evidence type="ECO:0000256" key="1">
    <source>
        <dbReference type="SAM" id="Phobius"/>
    </source>
</evidence>
<feature type="transmembrane region" description="Helical" evidence="1">
    <location>
        <begin position="70"/>
        <end position="90"/>
    </location>
</feature>
<dbReference type="EMBL" id="FNCJ01000009">
    <property type="protein sequence ID" value="SDH36724.1"/>
    <property type="molecule type" value="Genomic_DNA"/>
</dbReference>
<feature type="transmembrane region" description="Helical" evidence="1">
    <location>
        <begin position="257"/>
        <end position="275"/>
    </location>
</feature>
<dbReference type="AlphaFoldDB" id="A0A1G8BUE6"/>
<keyword evidence="1" id="KW-0812">Transmembrane</keyword>
<reference evidence="2 3" key="1">
    <citation type="submission" date="2016-10" db="EMBL/GenBank/DDBJ databases">
        <authorList>
            <person name="de Groot N.N."/>
        </authorList>
    </citation>
    <scope>NUCLEOTIDE SEQUENCE [LARGE SCALE GENOMIC DNA]</scope>
    <source>
        <strain evidence="2 3">LMG 2247</strain>
    </source>
</reference>
<feature type="transmembrane region" description="Helical" evidence="1">
    <location>
        <begin position="287"/>
        <end position="304"/>
    </location>
</feature>
<proteinExistence type="predicted"/>
<name>A0A1G8BUE6_9BURK</name>
<dbReference type="InterPro" id="IPR011397">
    <property type="entry name" value="YhfC"/>
</dbReference>
<dbReference type="Proteomes" id="UP000199706">
    <property type="component" value="Unassembled WGS sequence"/>
</dbReference>
<dbReference type="OrthoDB" id="9807167at2"/>
<evidence type="ECO:0000313" key="3">
    <source>
        <dbReference type="Proteomes" id="UP000199706"/>
    </source>
</evidence>